<dbReference type="OrthoDB" id="8767433at2759"/>
<dbReference type="InterPro" id="IPR012574">
    <property type="entry name" value="ATP5MJ"/>
</dbReference>
<organism evidence="1 2">
    <name type="scientific">Albula glossodonta</name>
    <name type="common">roundjaw bonefish</name>
    <dbReference type="NCBI Taxonomy" id="121402"/>
    <lineage>
        <taxon>Eukaryota</taxon>
        <taxon>Metazoa</taxon>
        <taxon>Chordata</taxon>
        <taxon>Craniata</taxon>
        <taxon>Vertebrata</taxon>
        <taxon>Euteleostomi</taxon>
        <taxon>Actinopterygii</taxon>
        <taxon>Neopterygii</taxon>
        <taxon>Teleostei</taxon>
        <taxon>Albuliformes</taxon>
        <taxon>Albulidae</taxon>
        <taxon>Albula</taxon>
    </lineage>
</organism>
<dbReference type="PANTHER" id="PTHR15233:SF1">
    <property type="entry name" value="ATP SYNTHASE SUBUNIT ATP5MJ, MITOCHONDRIAL"/>
    <property type="match status" value="1"/>
</dbReference>
<dbReference type="PANTHER" id="PTHR15233">
    <property type="entry name" value="MITOCHONDRIAL PROTEOLIPID"/>
    <property type="match status" value="1"/>
</dbReference>
<dbReference type="GO" id="GO:0005739">
    <property type="term" value="C:mitochondrion"/>
    <property type="evidence" value="ECO:0007669"/>
    <property type="project" value="InterPro"/>
</dbReference>
<gene>
    <name evidence="1" type="ORF">JZ751_010495</name>
</gene>
<proteinExistence type="predicted"/>
<dbReference type="EMBL" id="JAFBMS010000019">
    <property type="protein sequence ID" value="KAG9344808.1"/>
    <property type="molecule type" value="Genomic_DNA"/>
</dbReference>
<evidence type="ECO:0000313" key="2">
    <source>
        <dbReference type="Proteomes" id="UP000824540"/>
    </source>
</evidence>
<keyword evidence="2" id="KW-1185">Reference proteome</keyword>
<accession>A0A8T2P5G2</accession>
<dbReference type="Proteomes" id="UP000824540">
    <property type="component" value="Unassembled WGS sequence"/>
</dbReference>
<dbReference type="AlphaFoldDB" id="A0A8T2P5G2"/>
<sequence>MQIGDAEISMVSGAFSAWWTKVSPYYTKVYQEMWVGVAIMTYAYYKLSYGGKCSSVDTLGRGLIETLNFMPDNASQNLLIDLDPLLMRCSQPPPPVKRN</sequence>
<evidence type="ECO:0000313" key="1">
    <source>
        <dbReference type="EMBL" id="KAG9344808.1"/>
    </source>
</evidence>
<dbReference type="Pfam" id="PF08039">
    <property type="entry name" value="Mit_proteolip"/>
    <property type="match status" value="1"/>
</dbReference>
<protein>
    <submittedName>
        <fullName evidence="1">Uncharacterized protein</fullName>
    </submittedName>
</protein>
<name>A0A8T2P5G2_9TELE</name>
<reference evidence="1" key="1">
    <citation type="thesis" date="2021" institute="BYU ScholarsArchive" country="Provo, UT, USA">
        <title>Applications of and Algorithms for Genome Assembly and Genomic Analyses with an Emphasis on Marine Teleosts.</title>
        <authorList>
            <person name="Pickett B.D."/>
        </authorList>
    </citation>
    <scope>NUCLEOTIDE SEQUENCE</scope>
    <source>
        <strain evidence="1">HI-2016</strain>
    </source>
</reference>
<comment type="caution">
    <text evidence="1">The sequence shown here is derived from an EMBL/GenBank/DDBJ whole genome shotgun (WGS) entry which is preliminary data.</text>
</comment>